<dbReference type="PANTHER" id="PTHR10443:SF12">
    <property type="entry name" value="DIPEPTIDASE"/>
    <property type="match status" value="1"/>
</dbReference>
<dbReference type="InterPro" id="IPR032466">
    <property type="entry name" value="Metal_Hydrolase"/>
</dbReference>
<evidence type="ECO:0000313" key="1">
    <source>
        <dbReference type="EMBL" id="SVA48857.1"/>
    </source>
</evidence>
<reference evidence="1" key="1">
    <citation type="submission" date="2018-05" db="EMBL/GenBank/DDBJ databases">
        <authorList>
            <person name="Lanie J.A."/>
            <person name="Ng W.-L."/>
            <person name="Kazmierczak K.M."/>
            <person name="Andrzejewski T.M."/>
            <person name="Davidsen T.M."/>
            <person name="Wayne K.J."/>
            <person name="Tettelin H."/>
            <person name="Glass J.I."/>
            <person name="Rusch D."/>
            <person name="Podicherti R."/>
            <person name="Tsui H.-C.T."/>
            <person name="Winkler M.E."/>
        </authorList>
    </citation>
    <scope>NUCLEOTIDE SEQUENCE</scope>
</reference>
<dbReference type="Pfam" id="PF01244">
    <property type="entry name" value="Peptidase_M19"/>
    <property type="match status" value="1"/>
</dbReference>
<gene>
    <name evidence="1" type="ORF">METZ01_LOCUS101711</name>
</gene>
<dbReference type="InterPro" id="IPR008257">
    <property type="entry name" value="Pept_M19"/>
</dbReference>
<dbReference type="AlphaFoldDB" id="A0A381WA81"/>
<sequence>MTNSLKNQILIDGLEYCNWNRDILEDLWKGGVTAVHATLVYWENTEESFNKIKEWEALFQNHQDIICHAKTTQDILNAKKNNKVAFIFGFQNSAPIANDIFLVEKFFDKGLRFMQLTYNNQTPLAGGCFEPKDSGVSRFGYAVIEEMNRLGMIVDLSHAGKQTCLDAIQFSKKPVAISHANPNFFHKAVRNIDDDVLIKLANKDGFIGLSLYPFHLKDLGDCKIEDFCSMIKKLINMIGIDHIGIGSDLCNNWPDEVVMWMRNGKWTKKIDYGESQTKSAAWPDQPSWFKKGSDLKNLYEGMLKNGFSEKDTFKILGQNWFEFMKIHF</sequence>
<name>A0A381WA81_9ZZZZ</name>
<evidence type="ECO:0008006" key="2">
    <source>
        <dbReference type="Google" id="ProtNLM"/>
    </source>
</evidence>
<protein>
    <recommendedName>
        <fullName evidence="2">Peptidase M19</fullName>
    </recommendedName>
</protein>
<dbReference type="PANTHER" id="PTHR10443">
    <property type="entry name" value="MICROSOMAL DIPEPTIDASE"/>
    <property type="match status" value="1"/>
</dbReference>
<accession>A0A381WA81</accession>
<organism evidence="1">
    <name type="scientific">marine metagenome</name>
    <dbReference type="NCBI Taxonomy" id="408172"/>
    <lineage>
        <taxon>unclassified sequences</taxon>
        <taxon>metagenomes</taxon>
        <taxon>ecological metagenomes</taxon>
    </lineage>
</organism>
<dbReference type="Gene3D" id="3.20.20.140">
    <property type="entry name" value="Metal-dependent hydrolases"/>
    <property type="match status" value="1"/>
</dbReference>
<dbReference type="PROSITE" id="PS51365">
    <property type="entry name" value="RENAL_DIPEPTIDASE_2"/>
    <property type="match status" value="1"/>
</dbReference>
<proteinExistence type="predicted"/>
<dbReference type="SUPFAM" id="SSF51556">
    <property type="entry name" value="Metallo-dependent hydrolases"/>
    <property type="match status" value="1"/>
</dbReference>
<dbReference type="GO" id="GO:0070573">
    <property type="term" value="F:metallodipeptidase activity"/>
    <property type="evidence" value="ECO:0007669"/>
    <property type="project" value="InterPro"/>
</dbReference>
<dbReference type="GO" id="GO:0006508">
    <property type="term" value="P:proteolysis"/>
    <property type="evidence" value="ECO:0007669"/>
    <property type="project" value="InterPro"/>
</dbReference>
<dbReference type="EMBL" id="UINC01011035">
    <property type="protein sequence ID" value="SVA48857.1"/>
    <property type="molecule type" value="Genomic_DNA"/>
</dbReference>